<dbReference type="AlphaFoldDB" id="A0A1I7ZUV0"/>
<organism evidence="1 2">
    <name type="scientific">Steinernema glaseri</name>
    <dbReference type="NCBI Taxonomy" id="37863"/>
    <lineage>
        <taxon>Eukaryota</taxon>
        <taxon>Metazoa</taxon>
        <taxon>Ecdysozoa</taxon>
        <taxon>Nematoda</taxon>
        <taxon>Chromadorea</taxon>
        <taxon>Rhabditida</taxon>
        <taxon>Tylenchina</taxon>
        <taxon>Panagrolaimomorpha</taxon>
        <taxon>Strongyloidoidea</taxon>
        <taxon>Steinernematidae</taxon>
        <taxon>Steinernema</taxon>
    </lineage>
</organism>
<protein>
    <submittedName>
        <fullName evidence="2">Uncharacterized protein</fullName>
    </submittedName>
</protein>
<proteinExistence type="predicted"/>
<reference evidence="2" key="1">
    <citation type="submission" date="2016-11" db="UniProtKB">
        <authorList>
            <consortium name="WormBaseParasite"/>
        </authorList>
    </citation>
    <scope>IDENTIFICATION</scope>
</reference>
<sequence>MPRNPMSRYNCFQPQWASRTPGGPASRSIGRTLTMKRKIQHKDTFKPPTPSAMYFSLKPLLPVPVRNTSIGLQWKPTTDSEEEARNLGSPQRSCFCFLDKFACRFEGPNAPSTLEGSVDG</sequence>
<accession>A0A1I7ZUV0</accession>
<name>A0A1I7ZUV0_9BILA</name>
<keyword evidence="1" id="KW-1185">Reference proteome</keyword>
<dbReference type="Proteomes" id="UP000095287">
    <property type="component" value="Unplaced"/>
</dbReference>
<evidence type="ECO:0000313" key="1">
    <source>
        <dbReference type="Proteomes" id="UP000095287"/>
    </source>
</evidence>
<dbReference type="WBParaSite" id="L893_g29849.t1">
    <property type="protein sequence ID" value="L893_g29849.t1"/>
    <property type="gene ID" value="L893_g29849"/>
</dbReference>
<evidence type="ECO:0000313" key="2">
    <source>
        <dbReference type="WBParaSite" id="L893_g29849.t1"/>
    </source>
</evidence>